<dbReference type="GO" id="GO:0004930">
    <property type="term" value="F:G protein-coupled receptor activity"/>
    <property type="evidence" value="ECO:0007669"/>
    <property type="project" value="InterPro"/>
</dbReference>
<evidence type="ECO:0000313" key="9">
    <source>
        <dbReference type="Proteomes" id="UP001331761"/>
    </source>
</evidence>
<evidence type="ECO:0000259" key="7">
    <source>
        <dbReference type="PROSITE" id="PS50262"/>
    </source>
</evidence>
<keyword evidence="4 6" id="KW-0472">Membrane</keyword>
<feature type="transmembrane region" description="Helical" evidence="6">
    <location>
        <begin position="129"/>
        <end position="155"/>
    </location>
</feature>
<evidence type="ECO:0000313" key="8">
    <source>
        <dbReference type="EMBL" id="KAK5981167.1"/>
    </source>
</evidence>
<dbReference type="SUPFAM" id="SSF81321">
    <property type="entry name" value="Family A G protein-coupled receptor-like"/>
    <property type="match status" value="1"/>
</dbReference>
<evidence type="ECO:0000256" key="2">
    <source>
        <dbReference type="ARBA" id="ARBA00022692"/>
    </source>
</evidence>
<keyword evidence="2 6" id="KW-0812">Transmembrane</keyword>
<dbReference type="Gene3D" id="1.20.1070.10">
    <property type="entry name" value="Rhodopsin 7-helix transmembrane proteins"/>
    <property type="match status" value="1"/>
</dbReference>
<dbReference type="PANTHER" id="PTHR46641">
    <property type="entry name" value="FMRFAMIDE RECEPTOR-RELATED"/>
    <property type="match status" value="1"/>
</dbReference>
<dbReference type="PRINTS" id="PR00237">
    <property type="entry name" value="GPCRRHODOPSN"/>
</dbReference>
<comment type="subcellular location">
    <subcellularLocation>
        <location evidence="1">Membrane</location>
    </subcellularLocation>
</comment>
<name>A0AAN8ITP2_TRICO</name>
<gene>
    <name evidence="8" type="ORF">GCK32_001968</name>
</gene>
<organism evidence="8 9">
    <name type="scientific">Trichostrongylus colubriformis</name>
    <name type="common">Black scour worm</name>
    <dbReference type="NCBI Taxonomy" id="6319"/>
    <lineage>
        <taxon>Eukaryota</taxon>
        <taxon>Metazoa</taxon>
        <taxon>Ecdysozoa</taxon>
        <taxon>Nematoda</taxon>
        <taxon>Chromadorea</taxon>
        <taxon>Rhabditida</taxon>
        <taxon>Rhabditina</taxon>
        <taxon>Rhabditomorpha</taxon>
        <taxon>Strongyloidea</taxon>
        <taxon>Trichostrongylidae</taxon>
        <taxon>Trichostrongylus</taxon>
    </lineage>
</organism>
<feature type="transmembrane region" description="Helical" evidence="6">
    <location>
        <begin position="213"/>
        <end position="231"/>
    </location>
</feature>
<dbReference type="PANTHER" id="PTHR46641:SF2">
    <property type="entry name" value="FMRFAMIDE RECEPTOR"/>
    <property type="match status" value="1"/>
</dbReference>
<proteinExistence type="predicted"/>
<dbReference type="Pfam" id="PF00001">
    <property type="entry name" value="7tm_1"/>
    <property type="match status" value="1"/>
</dbReference>
<feature type="transmembrane region" description="Helical" evidence="6">
    <location>
        <begin position="272"/>
        <end position="297"/>
    </location>
</feature>
<feature type="transmembrane region" description="Helical" evidence="6">
    <location>
        <begin position="357"/>
        <end position="375"/>
    </location>
</feature>
<feature type="region of interest" description="Disordered" evidence="5">
    <location>
        <begin position="471"/>
        <end position="490"/>
    </location>
</feature>
<evidence type="ECO:0000256" key="4">
    <source>
        <dbReference type="ARBA" id="ARBA00023136"/>
    </source>
</evidence>
<comment type="caution">
    <text evidence="8">The sequence shown here is derived from an EMBL/GenBank/DDBJ whole genome shotgun (WGS) entry which is preliminary data.</text>
</comment>
<dbReference type="EMBL" id="WIXE01006579">
    <property type="protein sequence ID" value="KAK5981167.1"/>
    <property type="molecule type" value="Genomic_DNA"/>
</dbReference>
<dbReference type="PROSITE" id="PS50262">
    <property type="entry name" value="G_PROTEIN_RECEP_F1_2"/>
    <property type="match status" value="1"/>
</dbReference>
<feature type="transmembrane region" description="Helical" evidence="6">
    <location>
        <begin position="395"/>
        <end position="418"/>
    </location>
</feature>
<dbReference type="InterPro" id="IPR017452">
    <property type="entry name" value="GPCR_Rhodpsn_7TM"/>
</dbReference>
<feature type="transmembrane region" description="Helical" evidence="6">
    <location>
        <begin position="97"/>
        <end position="117"/>
    </location>
</feature>
<evidence type="ECO:0000256" key="3">
    <source>
        <dbReference type="ARBA" id="ARBA00022989"/>
    </source>
</evidence>
<sequence length="490" mass="55459">MGFEWVPNLKGADQHQSFCPHKLVNSVRSAMPTKPSRMMFSPMNMFFGPHDGTRINARMAGEGAYMSVGELLEDSLDVCDSSPAESFTQIQFLFRAYLMPMTYLFGIFANSINVFVFTQKTMRNQPVNWFFLVLSLSDLVVLIASFFVFSVPVYAEVTDDVGMARTSAVLIVWFYPLAQTGLTMSVYLTILVSVHRFLGVCHPFLIQRVSNSSAVKVVIVFGVLFAFLFNTSRWFELQAMPCYSKRHDRESLVVYPTDLMVNSVYTVVYRNAAYTMVMFFLPFAILTFVNLRIIGTLRKSYQMRRMMMRHPRKKQEGTPIAVDTVTVSHSSTNAVSTAAVASNKTANVSNDRKENGVTVMLVAITTEFLLFNLLAFANNILELTGAYAHTQLETVLVEVSALLVNINGASTIVIYLIFGSKYRAIFIQLLRRFAVGSCRPWKKSTYPTHPQYETTQLLDSRYDDCLRRKMKGPRLTASEERPLKTKQSQT</sequence>
<reference evidence="8 9" key="1">
    <citation type="submission" date="2019-10" db="EMBL/GenBank/DDBJ databases">
        <title>Assembly and Annotation for the nematode Trichostrongylus colubriformis.</title>
        <authorList>
            <person name="Martin J."/>
        </authorList>
    </citation>
    <scope>NUCLEOTIDE SEQUENCE [LARGE SCALE GENOMIC DNA]</scope>
    <source>
        <strain evidence="8">G859</strain>
        <tissue evidence="8">Whole worm</tissue>
    </source>
</reference>
<evidence type="ECO:0000256" key="6">
    <source>
        <dbReference type="SAM" id="Phobius"/>
    </source>
</evidence>
<evidence type="ECO:0000256" key="5">
    <source>
        <dbReference type="SAM" id="MobiDB-lite"/>
    </source>
</evidence>
<dbReference type="CDD" id="cd14978">
    <property type="entry name" value="7tmA_FMRFamide_R-like"/>
    <property type="match status" value="1"/>
</dbReference>
<dbReference type="InterPro" id="IPR052954">
    <property type="entry name" value="GPCR-Ligand_Int"/>
</dbReference>
<protein>
    <submittedName>
        <fullName evidence="8">FMRFamide receptor</fullName>
    </submittedName>
</protein>
<keyword evidence="3 6" id="KW-1133">Transmembrane helix</keyword>
<accession>A0AAN8ITP2</accession>
<dbReference type="AlphaFoldDB" id="A0AAN8ITP2"/>
<keyword evidence="8" id="KW-0675">Receptor</keyword>
<evidence type="ECO:0000256" key="1">
    <source>
        <dbReference type="ARBA" id="ARBA00004370"/>
    </source>
</evidence>
<dbReference type="InterPro" id="IPR000276">
    <property type="entry name" value="GPCR_Rhodpsn"/>
</dbReference>
<feature type="transmembrane region" description="Helical" evidence="6">
    <location>
        <begin position="167"/>
        <end position="192"/>
    </location>
</feature>
<keyword evidence="9" id="KW-1185">Reference proteome</keyword>
<dbReference type="GO" id="GO:0016020">
    <property type="term" value="C:membrane"/>
    <property type="evidence" value="ECO:0007669"/>
    <property type="project" value="UniProtKB-SubCell"/>
</dbReference>
<feature type="domain" description="G-protein coupled receptors family 1 profile" evidence="7">
    <location>
        <begin position="109"/>
        <end position="415"/>
    </location>
</feature>
<dbReference type="Proteomes" id="UP001331761">
    <property type="component" value="Unassembled WGS sequence"/>
</dbReference>